<sequence>MHSFSFLIALIQFQQSMSINWLGQFAFNCDFTGDDLKNQQVSNFEECLSICFANPFCTHYSYRPLDHWCFQKNNYIISREMAIEKNGINCGIVDRAMQCLEMMDYSPITQNCNFYYKCVNFQLGLVNCSDNKLFDPFTKQCSINSDCYHGCRNSTDKVGIVLQTNQYYDCETNSINYCVDGHNFDLKVKKCLRKEIKHIFEYKSSQKFSNFLLGQRRVFDERLCLNWCIRIFYCKIFQYENNICKIFGEQNSSSETLDLDNVYISRELSLE</sequence>
<feature type="chain" id="PRO_5032652464" description="Chitin-binding type-2 domain-containing protein" evidence="1">
    <location>
        <begin position="19"/>
        <end position="271"/>
    </location>
</feature>
<gene>
    <name evidence="3" type="ORF">OXX778_LOCUS14910</name>
</gene>
<dbReference type="SUPFAM" id="SSF57625">
    <property type="entry name" value="Invertebrate chitin-binding proteins"/>
    <property type="match status" value="1"/>
</dbReference>
<name>A0A814EKY7_9BILA</name>
<keyword evidence="1" id="KW-0732">Signal</keyword>
<comment type="caution">
    <text evidence="3">The sequence shown here is derived from an EMBL/GenBank/DDBJ whole genome shotgun (WGS) entry which is preliminary data.</text>
</comment>
<evidence type="ECO:0000313" key="3">
    <source>
        <dbReference type="EMBL" id="CAF0970870.1"/>
    </source>
</evidence>
<organism evidence="3 4">
    <name type="scientific">Brachionus calyciflorus</name>
    <dbReference type="NCBI Taxonomy" id="104777"/>
    <lineage>
        <taxon>Eukaryota</taxon>
        <taxon>Metazoa</taxon>
        <taxon>Spiralia</taxon>
        <taxon>Gnathifera</taxon>
        <taxon>Rotifera</taxon>
        <taxon>Eurotatoria</taxon>
        <taxon>Monogononta</taxon>
        <taxon>Pseudotrocha</taxon>
        <taxon>Ploima</taxon>
        <taxon>Brachionidae</taxon>
        <taxon>Brachionus</taxon>
    </lineage>
</organism>
<proteinExistence type="predicted"/>
<reference evidence="3" key="1">
    <citation type="submission" date="2021-02" db="EMBL/GenBank/DDBJ databases">
        <authorList>
            <person name="Nowell W R."/>
        </authorList>
    </citation>
    <scope>NUCLEOTIDE SEQUENCE</scope>
    <source>
        <strain evidence="3">Ploen Becks lab</strain>
    </source>
</reference>
<dbReference type="InterPro" id="IPR003609">
    <property type="entry name" value="Pan_app"/>
</dbReference>
<dbReference type="Proteomes" id="UP000663879">
    <property type="component" value="Unassembled WGS sequence"/>
</dbReference>
<evidence type="ECO:0000259" key="2">
    <source>
        <dbReference type="PROSITE" id="PS50940"/>
    </source>
</evidence>
<dbReference type="PROSITE" id="PS50940">
    <property type="entry name" value="CHIT_BIND_II"/>
    <property type="match status" value="1"/>
</dbReference>
<dbReference type="Pfam" id="PF01607">
    <property type="entry name" value="CBM_14"/>
    <property type="match status" value="1"/>
</dbReference>
<evidence type="ECO:0000313" key="4">
    <source>
        <dbReference type="Proteomes" id="UP000663879"/>
    </source>
</evidence>
<dbReference type="GO" id="GO:0005576">
    <property type="term" value="C:extracellular region"/>
    <property type="evidence" value="ECO:0007669"/>
    <property type="project" value="InterPro"/>
</dbReference>
<keyword evidence="4" id="KW-1185">Reference proteome</keyword>
<evidence type="ECO:0000256" key="1">
    <source>
        <dbReference type="SAM" id="SignalP"/>
    </source>
</evidence>
<dbReference type="EMBL" id="CAJNOC010003170">
    <property type="protein sequence ID" value="CAF0970870.1"/>
    <property type="molecule type" value="Genomic_DNA"/>
</dbReference>
<dbReference type="AlphaFoldDB" id="A0A814EKY7"/>
<feature type="domain" description="Chitin-binding type-2" evidence="2">
    <location>
        <begin position="96"/>
        <end position="149"/>
    </location>
</feature>
<dbReference type="Gene3D" id="3.50.4.10">
    <property type="entry name" value="Hepatocyte Growth Factor"/>
    <property type="match status" value="1"/>
</dbReference>
<accession>A0A814EKY7</accession>
<dbReference type="OrthoDB" id="9987187at2759"/>
<dbReference type="Gene3D" id="2.170.140.10">
    <property type="entry name" value="Chitin binding domain"/>
    <property type="match status" value="1"/>
</dbReference>
<dbReference type="GO" id="GO:0008061">
    <property type="term" value="F:chitin binding"/>
    <property type="evidence" value="ECO:0007669"/>
    <property type="project" value="InterPro"/>
</dbReference>
<dbReference type="Pfam" id="PF00024">
    <property type="entry name" value="PAN_1"/>
    <property type="match status" value="1"/>
</dbReference>
<protein>
    <recommendedName>
        <fullName evidence="2">Chitin-binding type-2 domain-containing protein</fullName>
    </recommendedName>
</protein>
<dbReference type="InterPro" id="IPR036508">
    <property type="entry name" value="Chitin-bd_dom_sf"/>
</dbReference>
<dbReference type="InterPro" id="IPR002557">
    <property type="entry name" value="Chitin-bd_dom"/>
</dbReference>
<feature type="signal peptide" evidence="1">
    <location>
        <begin position="1"/>
        <end position="18"/>
    </location>
</feature>